<evidence type="ECO:0000313" key="2">
    <source>
        <dbReference type="EMBL" id="KON84453.1"/>
    </source>
</evidence>
<feature type="transmembrane region" description="Helical" evidence="1">
    <location>
        <begin position="42"/>
        <end position="61"/>
    </location>
</feature>
<keyword evidence="3" id="KW-1185">Reference proteome</keyword>
<feature type="transmembrane region" description="Helical" evidence="1">
    <location>
        <begin position="77"/>
        <end position="95"/>
    </location>
</feature>
<keyword evidence="1" id="KW-0472">Membrane</keyword>
<dbReference type="PATRIC" id="fig|189381.12.peg.2071"/>
<dbReference type="AlphaFoldDB" id="A0A0M0G3V3"/>
<dbReference type="STRING" id="189381.GCA_900166615_01823"/>
<keyword evidence="1" id="KW-1133">Transmembrane helix</keyword>
<evidence type="ECO:0000256" key="1">
    <source>
        <dbReference type="SAM" id="Phobius"/>
    </source>
</evidence>
<protein>
    <submittedName>
        <fullName evidence="2">Uncharacterized protein</fullName>
    </submittedName>
</protein>
<dbReference type="RefSeq" id="WP_053428052.1">
    <property type="nucleotide sequence ID" value="NZ_JAUKEF010000003.1"/>
</dbReference>
<sequence length="97" mass="10502">MTETVIPRRIGFKSVFILLMTVSIGLLLLSKPFISAGLPKEWSIFLATGISTSLGLSLVLLKIEGPVENPSIKKKRLWLGVVVSFAISFVLAFAVKG</sequence>
<accession>A0A0M0G3V3</accession>
<organism evidence="2 3">
    <name type="scientific">Rossellomorea marisflavi</name>
    <dbReference type="NCBI Taxonomy" id="189381"/>
    <lineage>
        <taxon>Bacteria</taxon>
        <taxon>Bacillati</taxon>
        <taxon>Bacillota</taxon>
        <taxon>Bacilli</taxon>
        <taxon>Bacillales</taxon>
        <taxon>Bacillaceae</taxon>
        <taxon>Rossellomorea</taxon>
    </lineage>
</organism>
<comment type="caution">
    <text evidence="2">The sequence shown here is derived from an EMBL/GenBank/DDBJ whole genome shotgun (WGS) entry which is preliminary data.</text>
</comment>
<dbReference type="Proteomes" id="UP000037405">
    <property type="component" value="Unassembled WGS sequence"/>
</dbReference>
<reference evidence="3" key="1">
    <citation type="submission" date="2015-07" db="EMBL/GenBank/DDBJ databases">
        <title>Fjat-14235 jcm11544.</title>
        <authorList>
            <person name="Liu B."/>
            <person name="Wang J."/>
            <person name="Zhu Y."/>
            <person name="Liu G."/>
            <person name="Chen Q."/>
            <person name="Chen Z."/>
            <person name="Lan J."/>
            <person name="Che J."/>
            <person name="Ge C."/>
            <person name="Shi H."/>
            <person name="Pan Z."/>
            <person name="Liu X."/>
        </authorList>
    </citation>
    <scope>NUCLEOTIDE SEQUENCE [LARGE SCALE GENOMIC DNA]</scope>
    <source>
        <strain evidence="3">JCM 11544</strain>
    </source>
</reference>
<name>A0A0M0G3V3_9BACI</name>
<evidence type="ECO:0000313" key="3">
    <source>
        <dbReference type="Proteomes" id="UP000037405"/>
    </source>
</evidence>
<feature type="transmembrane region" description="Helical" evidence="1">
    <location>
        <begin position="12"/>
        <end position="30"/>
    </location>
</feature>
<gene>
    <name evidence="2" type="ORF">AF331_10335</name>
</gene>
<proteinExistence type="predicted"/>
<dbReference type="EMBL" id="LGUE01000004">
    <property type="protein sequence ID" value="KON84453.1"/>
    <property type="molecule type" value="Genomic_DNA"/>
</dbReference>
<keyword evidence="1" id="KW-0812">Transmembrane</keyword>